<evidence type="ECO:0000313" key="2">
    <source>
        <dbReference type="EMBL" id="KRN67063.1"/>
    </source>
</evidence>
<dbReference type="OrthoDB" id="2249691at2"/>
<keyword evidence="3" id="KW-1185">Reference proteome</keyword>
<dbReference type="STRING" id="319652.IV80_GL001155"/>
<proteinExistence type="predicted"/>
<feature type="transmembrane region" description="Helical" evidence="1">
    <location>
        <begin position="104"/>
        <end position="121"/>
    </location>
</feature>
<keyword evidence="1" id="KW-0812">Transmembrane</keyword>
<evidence type="ECO:0000256" key="1">
    <source>
        <dbReference type="SAM" id="Phobius"/>
    </source>
</evidence>
<evidence type="ECO:0000313" key="3">
    <source>
        <dbReference type="Proteomes" id="UP000051568"/>
    </source>
</evidence>
<reference evidence="2 3" key="1">
    <citation type="journal article" date="2015" name="Genome Announc.">
        <title>Expanding the biotechnology potential of lactobacilli through comparative genomics of 213 strains and associated genera.</title>
        <authorList>
            <person name="Sun Z."/>
            <person name="Harris H.M."/>
            <person name="McCann A."/>
            <person name="Guo C."/>
            <person name="Argimon S."/>
            <person name="Zhang W."/>
            <person name="Yang X."/>
            <person name="Jeffery I.B."/>
            <person name="Cooney J.C."/>
            <person name="Kagawa T.F."/>
            <person name="Liu W."/>
            <person name="Song Y."/>
            <person name="Salvetti E."/>
            <person name="Wrobel A."/>
            <person name="Rasinkangas P."/>
            <person name="Parkhill J."/>
            <person name="Rea M.C."/>
            <person name="O'Sullivan O."/>
            <person name="Ritari J."/>
            <person name="Douillard F.P."/>
            <person name="Paul Ross R."/>
            <person name="Yang R."/>
            <person name="Briner A.E."/>
            <person name="Felis G.E."/>
            <person name="de Vos W.M."/>
            <person name="Barrangou R."/>
            <person name="Klaenhammer T.R."/>
            <person name="Caufield P.W."/>
            <person name="Cui Y."/>
            <person name="Zhang H."/>
            <person name="O'Toole P.W."/>
        </authorList>
    </citation>
    <scope>NUCLEOTIDE SEQUENCE [LARGE SCALE GENOMIC DNA]</scope>
    <source>
        <strain evidence="2 3">DSM 17757</strain>
    </source>
</reference>
<evidence type="ECO:0008006" key="4">
    <source>
        <dbReference type="Google" id="ProtNLM"/>
    </source>
</evidence>
<accession>A0A0R2IYI9</accession>
<name>A0A0R2IYI9_9LACO</name>
<dbReference type="AlphaFoldDB" id="A0A0R2IYI9"/>
<comment type="caution">
    <text evidence="2">The sequence shown here is derived from an EMBL/GenBank/DDBJ whole genome shotgun (WGS) entry which is preliminary data.</text>
</comment>
<dbReference type="PATRIC" id="fig|319652.3.peg.1167"/>
<keyword evidence="1" id="KW-1133">Transmembrane helix</keyword>
<dbReference type="RefSeq" id="WP_057749982.1">
    <property type="nucleotide sequence ID" value="NZ_BJVH01000004.1"/>
</dbReference>
<sequence>MLSTISVIVSLLIALAHLYYLYIELFASYETVGRFFAIPVEAVKNSVMQKFIQNLGLYSGFIGLVILLSVIIIPSGPMKYMLIFLNLFIFLNGIYEGFVFTRRFFLLEALPGVIGLLLAIMM</sequence>
<organism evidence="2 3">
    <name type="scientific">Pediococcus cellicola</name>
    <dbReference type="NCBI Taxonomy" id="319652"/>
    <lineage>
        <taxon>Bacteria</taxon>
        <taxon>Bacillati</taxon>
        <taxon>Bacillota</taxon>
        <taxon>Bacilli</taxon>
        <taxon>Lactobacillales</taxon>
        <taxon>Lactobacillaceae</taxon>
        <taxon>Pediococcus</taxon>
    </lineage>
</organism>
<dbReference type="PANTHER" id="PTHR38446:SF1">
    <property type="entry name" value="BLL0914 PROTEIN"/>
    <property type="match status" value="1"/>
</dbReference>
<dbReference type="EMBL" id="JQBR01000003">
    <property type="protein sequence ID" value="KRN67063.1"/>
    <property type="molecule type" value="Genomic_DNA"/>
</dbReference>
<protein>
    <recommendedName>
        <fullName evidence="4">Integral membrane protein</fullName>
    </recommendedName>
</protein>
<feature type="transmembrane region" description="Helical" evidence="1">
    <location>
        <begin position="55"/>
        <end position="73"/>
    </location>
</feature>
<gene>
    <name evidence="2" type="ORF">IV80_GL001155</name>
</gene>
<dbReference type="PANTHER" id="PTHR38446">
    <property type="entry name" value="BLL0914 PROTEIN"/>
    <property type="match status" value="1"/>
</dbReference>
<dbReference type="InterPro" id="IPR009732">
    <property type="entry name" value="DUF1304"/>
</dbReference>
<keyword evidence="1" id="KW-0472">Membrane</keyword>
<feature type="transmembrane region" description="Helical" evidence="1">
    <location>
        <begin position="80"/>
        <end position="98"/>
    </location>
</feature>
<dbReference type="Proteomes" id="UP000051568">
    <property type="component" value="Unassembled WGS sequence"/>
</dbReference>
<dbReference type="Pfam" id="PF06993">
    <property type="entry name" value="DUF1304"/>
    <property type="match status" value="1"/>
</dbReference>